<keyword evidence="4" id="KW-0236">DNA replication inhibitor</keyword>
<feature type="compositionally biased region" description="Low complexity" evidence="8">
    <location>
        <begin position="274"/>
        <end position="286"/>
    </location>
</feature>
<dbReference type="GO" id="GO:0000076">
    <property type="term" value="P:DNA replication checkpoint signaling"/>
    <property type="evidence" value="ECO:0007669"/>
    <property type="project" value="UniProtKB-UniRule"/>
</dbReference>
<organism evidence="10 11">
    <name type="scientific">Cercophora samala</name>
    <dbReference type="NCBI Taxonomy" id="330535"/>
    <lineage>
        <taxon>Eukaryota</taxon>
        <taxon>Fungi</taxon>
        <taxon>Dikarya</taxon>
        <taxon>Ascomycota</taxon>
        <taxon>Pezizomycotina</taxon>
        <taxon>Sordariomycetes</taxon>
        <taxon>Sordariomycetidae</taxon>
        <taxon>Sordariales</taxon>
        <taxon>Lasiosphaeriaceae</taxon>
        <taxon>Cercophora</taxon>
    </lineage>
</organism>
<comment type="function">
    <text evidence="7">Plays an important role in the control of DNA replication and the maintenance of replication fork stability.</text>
</comment>
<dbReference type="Pfam" id="PF07962">
    <property type="entry name" value="Swi3"/>
    <property type="match status" value="1"/>
</dbReference>
<dbReference type="GO" id="GO:0031297">
    <property type="term" value="P:replication fork processing"/>
    <property type="evidence" value="ECO:0007669"/>
    <property type="project" value="UniProtKB-UniRule"/>
</dbReference>
<feature type="compositionally biased region" description="Basic and acidic residues" evidence="8">
    <location>
        <begin position="42"/>
        <end position="58"/>
    </location>
</feature>
<dbReference type="PANTHER" id="PTHR13220:SF11">
    <property type="entry name" value="TIMELESS-INTERACTING PROTEIN"/>
    <property type="match status" value="1"/>
</dbReference>
<protein>
    <recommendedName>
        <fullName evidence="7">Chromosome segregation in meiosis protein</fullName>
    </recommendedName>
</protein>
<dbReference type="GO" id="GO:0043111">
    <property type="term" value="P:replication fork arrest"/>
    <property type="evidence" value="ECO:0007669"/>
    <property type="project" value="TreeGrafter"/>
</dbReference>
<comment type="subcellular location">
    <subcellularLocation>
        <location evidence="1 7">Nucleus</location>
    </subcellularLocation>
</comment>
<comment type="similarity">
    <text evidence="2 7">Belongs to the CSM3 family.</text>
</comment>
<dbReference type="GO" id="GO:0006974">
    <property type="term" value="P:DNA damage response"/>
    <property type="evidence" value="ECO:0007669"/>
    <property type="project" value="UniProtKB-KW"/>
</dbReference>
<feature type="compositionally biased region" description="Low complexity" evidence="8">
    <location>
        <begin position="303"/>
        <end position="313"/>
    </location>
</feature>
<dbReference type="PANTHER" id="PTHR13220">
    <property type="entry name" value="TIMELESS INTERACTING-RELATED"/>
    <property type="match status" value="1"/>
</dbReference>
<evidence type="ECO:0000256" key="6">
    <source>
        <dbReference type="ARBA" id="ARBA00023306"/>
    </source>
</evidence>
<comment type="caution">
    <text evidence="10">The sequence shown here is derived from an EMBL/GenBank/DDBJ whole genome shotgun (WGS) entry which is preliminary data.</text>
</comment>
<feature type="compositionally biased region" description="Basic and acidic residues" evidence="8">
    <location>
        <begin position="202"/>
        <end position="218"/>
    </location>
</feature>
<dbReference type="AlphaFoldDB" id="A0AA40DD18"/>
<evidence type="ECO:0000256" key="1">
    <source>
        <dbReference type="ARBA" id="ARBA00004123"/>
    </source>
</evidence>
<dbReference type="InterPro" id="IPR040038">
    <property type="entry name" value="TIPIN/Csm3/Swi3"/>
</dbReference>
<evidence type="ECO:0000313" key="10">
    <source>
        <dbReference type="EMBL" id="KAK0669242.1"/>
    </source>
</evidence>
<evidence type="ECO:0000256" key="3">
    <source>
        <dbReference type="ARBA" id="ARBA00022763"/>
    </source>
</evidence>
<evidence type="ECO:0000256" key="7">
    <source>
        <dbReference type="RuleBase" id="RU366049"/>
    </source>
</evidence>
<evidence type="ECO:0000313" key="11">
    <source>
        <dbReference type="Proteomes" id="UP001174997"/>
    </source>
</evidence>
<dbReference type="Proteomes" id="UP001174997">
    <property type="component" value="Unassembled WGS sequence"/>
</dbReference>
<dbReference type="EMBL" id="JAULSY010000045">
    <property type="protein sequence ID" value="KAK0669242.1"/>
    <property type="molecule type" value="Genomic_DNA"/>
</dbReference>
<evidence type="ECO:0000256" key="2">
    <source>
        <dbReference type="ARBA" id="ARBA00006075"/>
    </source>
</evidence>
<proteinExistence type="inferred from homology"/>
<keyword evidence="6 7" id="KW-0131">Cell cycle</keyword>
<feature type="region of interest" description="Disordered" evidence="8">
    <location>
        <begin position="32"/>
        <end position="64"/>
    </location>
</feature>
<evidence type="ECO:0000256" key="5">
    <source>
        <dbReference type="ARBA" id="ARBA00023242"/>
    </source>
</evidence>
<name>A0AA40DD18_9PEZI</name>
<sequence>MPAAAGSSKTANGNKKDTSAFVDSFLEGWSDFDEDDPFGSPKGDKSKKADDKKADANSKKRKGTDVLGLETEVDKKKARVPRVKLDDARLLSDKGIPWLQKNAQTKLKLKGKGHEFSDAARMLSFYQEWLDELFPKASFLDALAMVEKAGHKTSLRNARMKWIDELKPRGEGEEGPNDEDPFPIYEHDKTPKDTGRIAPVFDKAKERPKTPDGDHDLFGDDDIYNATPRAPTNGARSGDVPDDDDLDALMAEAEVNSGPPPKSIFGNGSGSIFGNGTSNNTATATAPSKPQANDIPDDDDLDALMAEAEAETAPVRPTQPTKSIFGDGNSKEPAPPGKEVDNFDDDDLDALMAEVEAQPSAKAPSALKSTEPTKGVDSEDADDLDALMAEAEAEGAPAKPTPSSQNKEDTGAKNDTSFDDDEAAMAEMDGLW</sequence>
<feature type="region of interest" description="Disordered" evidence="8">
    <location>
        <begin position="167"/>
        <end position="432"/>
    </location>
</feature>
<keyword evidence="3 7" id="KW-0227">DNA damage</keyword>
<feature type="compositionally biased region" description="Basic and acidic residues" evidence="8">
    <location>
        <begin position="185"/>
        <end position="195"/>
    </location>
</feature>
<feature type="compositionally biased region" description="Low complexity" evidence="8">
    <location>
        <begin position="386"/>
        <end position="398"/>
    </location>
</feature>
<feature type="domain" description="Chromosome segregation in meiosis protein 3" evidence="9">
    <location>
        <begin position="84"/>
        <end position="166"/>
    </location>
</feature>
<dbReference type="InterPro" id="IPR012923">
    <property type="entry name" value="Csm3"/>
</dbReference>
<gene>
    <name evidence="10" type="ORF">QBC41DRAFT_110211</name>
</gene>
<accession>A0AA40DD18</accession>
<evidence type="ECO:0000259" key="9">
    <source>
        <dbReference type="Pfam" id="PF07962"/>
    </source>
</evidence>
<evidence type="ECO:0000256" key="4">
    <source>
        <dbReference type="ARBA" id="ARBA00022880"/>
    </source>
</evidence>
<keyword evidence="11" id="KW-1185">Reference proteome</keyword>
<reference evidence="10" key="1">
    <citation type="submission" date="2023-06" db="EMBL/GenBank/DDBJ databases">
        <title>Genome-scale phylogeny and comparative genomics of the fungal order Sordariales.</title>
        <authorList>
            <consortium name="Lawrence Berkeley National Laboratory"/>
            <person name="Hensen N."/>
            <person name="Bonometti L."/>
            <person name="Westerberg I."/>
            <person name="Brannstrom I.O."/>
            <person name="Guillou S."/>
            <person name="Cros-Aarteil S."/>
            <person name="Calhoun S."/>
            <person name="Haridas S."/>
            <person name="Kuo A."/>
            <person name="Mondo S."/>
            <person name="Pangilinan J."/>
            <person name="Riley R."/>
            <person name="Labutti K."/>
            <person name="Andreopoulos B."/>
            <person name="Lipzen A."/>
            <person name="Chen C."/>
            <person name="Yanf M."/>
            <person name="Daum C."/>
            <person name="Ng V."/>
            <person name="Clum A."/>
            <person name="Steindorff A."/>
            <person name="Ohm R."/>
            <person name="Martin F."/>
            <person name="Silar P."/>
            <person name="Natvig D."/>
            <person name="Lalanne C."/>
            <person name="Gautier V."/>
            <person name="Ament-Velasquez S.L."/>
            <person name="Kruys A."/>
            <person name="Hutchinson M.I."/>
            <person name="Powell A.J."/>
            <person name="Barry K."/>
            <person name="Miller A.N."/>
            <person name="Grigoriev I.V."/>
            <person name="Debuchy R."/>
            <person name="Gladieux P."/>
            <person name="Thoren M.H."/>
            <person name="Johannesson H."/>
        </authorList>
    </citation>
    <scope>NUCLEOTIDE SEQUENCE</scope>
    <source>
        <strain evidence="10">CBS 307.81</strain>
    </source>
</reference>
<dbReference type="GO" id="GO:0003677">
    <property type="term" value="F:DNA binding"/>
    <property type="evidence" value="ECO:0007669"/>
    <property type="project" value="TreeGrafter"/>
</dbReference>
<dbReference type="GO" id="GO:0031298">
    <property type="term" value="C:replication fork protection complex"/>
    <property type="evidence" value="ECO:0007669"/>
    <property type="project" value="TreeGrafter"/>
</dbReference>
<evidence type="ECO:0000256" key="8">
    <source>
        <dbReference type="SAM" id="MobiDB-lite"/>
    </source>
</evidence>
<keyword evidence="5 7" id="KW-0539">Nucleus</keyword>